<dbReference type="SMART" id="SM00034">
    <property type="entry name" value="CLECT"/>
    <property type="match status" value="1"/>
</dbReference>
<evidence type="ECO:0000256" key="1">
    <source>
        <dbReference type="ARBA" id="ARBA00004401"/>
    </source>
</evidence>
<gene>
    <name evidence="5" type="primary">LOC107117330</name>
</gene>
<evidence type="ECO:0000313" key="5">
    <source>
        <dbReference type="RefSeq" id="XP_015274910.1"/>
    </source>
</evidence>
<dbReference type="RefSeq" id="XP_015274910.1">
    <property type="nucleotide sequence ID" value="XM_015419424.1"/>
</dbReference>
<evidence type="ECO:0000256" key="2">
    <source>
        <dbReference type="ARBA" id="ARBA00022734"/>
    </source>
</evidence>
<dbReference type="Pfam" id="PF00059">
    <property type="entry name" value="Lectin_C"/>
    <property type="match status" value="1"/>
</dbReference>
<feature type="domain" description="C-type lectin" evidence="3">
    <location>
        <begin position="33"/>
        <end position="138"/>
    </location>
</feature>
<protein>
    <submittedName>
        <fullName evidence="5">C-type lectin domain family 2 member D-like</fullName>
    </submittedName>
</protein>
<evidence type="ECO:0000259" key="3">
    <source>
        <dbReference type="PROSITE" id="PS50041"/>
    </source>
</evidence>
<keyword evidence="2" id="KW-0430">Lectin</keyword>
<dbReference type="PANTHER" id="PTHR45710:SF35">
    <property type="entry name" value="C-TYPE LECTIN DOMAIN FAMILY 2 MEMBER D"/>
    <property type="match status" value="1"/>
</dbReference>
<dbReference type="GeneID" id="107117330"/>
<dbReference type="SUPFAM" id="SSF56436">
    <property type="entry name" value="C-type lectin-like"/>
    <property type="match status" value="1"/>
</dbReference>
<evidence type="ECO:0000313" key="4">
    <source>
        <dbReference type="Proteomes" id="UP000694871"/>
    </source>
</evidence>
<dbReference type="InterPro" id="IPR050828">
    <property type="entry name" value="C-type_lectin/matrix_domain"/>
</dbReference>
<comment type="subcellular location">
    <subcellularLocation>
        <location evidence="1">Cell membrane</location>
        <topology evidence="1">Single-pass type II membrane protein</topology>
    </subcellularLocation>
</comment>
<dbReference type="InterPro" id="IPR033992">
    <property type="entry name" value="NKR-like_CTLD"/>
</dbReference>
<dbReference type="Gene3D" id="3.10.100.10">
    <property type="entry name" value="Mannose-Binding Protein A, subunit A"/>
    <property type="match status" value="1"/>
</dbReference>
<proteinExistence type="predicted"/>
<organism evidence="4 5">
    <name type="scientific">Gekko japonicus</name>
    <name type="common">Schlegel's Japanese gecko</name>
    <dbReference type="NCBI Taxonomy" id="146911"/>
    <lineage>
        <taxon>Eukaryota</taxon>
        <taxon>Metazoa</taxon>
        <taxon>Chordata</taxon>
        <taxon>Craniata</taxon>
        <taxon>Vertebrata</taxon>
        <taxon>Euteleostomi</taxon>
        <taxon>Lepidosauria</taxon>
        <taxon>Squamata</taxon>
        <taxon>Bifurcata</taxon>
        <taxon>Gekkota</taxon>
        <taxon>Gekkonidae</taxon>
        <taxon>Gekkoninae</taxon>
        <taxon>Gekko</taxon>
    </lineage>
</organism>
<dbReference type="InterPro" id="IPR016186">
    <property type="entry name" value="C-type_lectin-like/link_sf"/>
</dbReference>
<dbReference type="InterPro" id="IPR001304">
    <property type="entry name" value="C-type_lectin-like"/>
</dbReference>
<dbReference type="Proteomes" id="UP000694871">
    <property type="component" value="Unplaced"/>
</dbReference>
<dbReference type="PROSITE" id="PS50041">
    <property type="entry name" value="C_TYPE_LECTIN_2"/>
    <property type="match status" value="1"/>
</dbReference>
<dbReference type="InterPro" id="IPR016187">
    <property type="entry name" value="CTDL_fold"/>
</dbReference>
<reference evidence="5" key="1">
    <citation type="submission" date="2025-08" db="UniProtKB">
        <authorList>
            <consortium name="RefSeq"/>
        </authorList>
    </citation>
    <scope>IDENTIFICATION</scope>
</reference>
<name>A0ABM1KMH3_GEKJA</name>
<dbReference type="PANTHER" id="PTHR45710">
    <property type="entry name" value="C-TYPE LECTIN DOMAIN-CONTAINING PROTEIN 180"/>
    <property type="match status" value="1"/>
</dbReference>
<dbReference type="CDD" id="cd03593">
    <property type="entry name" value="CLECT_NK_receptors_like"/>
    <property type="match status" value="1"/>
</dbReference>
<keyword evidence="4" id="KW-1185">Reference proteome</keyword>
<sequence length="175" mass="20060">MAKIRNKPAAGKSPTSSVFLLYTISCPKSWVGYEGRCYYFSSAEGTWDFSQRNSKESSDGSGSTRSAFQHDDFVMRYKISADHWFGLRREGEGQPWKWTNGSIFNNWFNIRAKGFCTYLNDEGAFSTRCDTLRNWICSKSLHSFHCKDVLRFPTNTSLLDSGYQLMKINCSMPES</sequence>
<accession>A0ABM1KMH3</accession>